<dbReference type="InterPro" id="IPR006311">
    <property type="entry name" value="TAT_signal"/>
</dbReference>
<feature type="compositionally biased region" description="Basic and acidic residues" evidence="1">
    <location>
        <begin position="13"/>
        <end position="22"/>
    </location>
</feature>
<feature type="compositionally biased region" description="Basic and acidic residues" evidence="1">
    <location>
        <begin position="241"/>
        <end position="252"/>
    </location>
</feature>
<reference evidence="2" key="1">
    <citation type="submission" date="2018-06" db="EMBL/GenBank/DDBJ databases">
        <authorList>
            <person name="Zhirakovskaya E."/>
        </authorList>
    </citation>
    <scope>NUCLEOTIDE SEQUENCE</scope>
</reference>
<proteinExistence type="predicted"/>
<name>A0A3B0XNF9_9ZZZZ</name>
<accession>A0A3B0XNF9</accession>
<evidence type="ECO:0000256" key="1">
    <source>
        <dbReference type="SAM" id="MobiDB-lite"/>
    </source>
</evidence>
<dbReference type="PROSITE" id="PS51318">
    <property type="entry name" value="TAT"/>
    <property type="match status" value="1"/>
</dbReference>
<dbReference type="EMBL" id="UOFI01000178">
    <property type="protein sequence ID" value="VAW69828.1"/>
    <property type="molecule type" value="Genomic_DNA"/>
</dbReference>
<dbReference type="AlphaFoldDB" id="A0A3B0XNF9"/>
<feature type="region of interest" description="Disordered" evidence="1">
    <location>
        <begin position="226"/>
        <end position="252"/>
    </location>
</feature>
<gene>
    <name evidence="2" type="ORF">MNBD_GAMMA09-2483</name>
</gene>
<evidence type="ECO:0000313" key="2">
    <source>
        <dbReference type="EMBL" id="VAW69828.1"/>
    </source>
</evidence>
<sequence length="552" mass="56944">MKNKSKPLGINDPLRHADHARPTTRRDFLRQGFISGTGAVLTGGAFGLFSNPREAYAAVSSDLDALATDIGCSLGGLSGARKIPFICFDLAGGANFASSNVIVGQGGGQMDLLSTGGYSKMGLPGDIIPGLSDTNLAAGMLSLSDGDFTNSQLGLKFHSDSALLFGILEKFISVAPGGASAGKVEGAVIPARSGNDTSNNTHNPLYGIAAAGADGGVVKLIGSRNTESGGNSMAPPNLIDPEIRPTKVDRPSDVTGMVDVGDLTAVLNSKEDVTAVMEAMARISHKKLRQPAVAPNISISQDEVIKDLVQCGYLKAADIADRFAGVQVDPSIDPNIVSDAGGIFGQTEFDGEGEFRKTASVMKMVIDGHAGAGSITMGGFDYHTGDRIAGENRDLRAGRCIGACLEYAAIMGQPLMIYVFSDGSVASNGTLDNSAAGANNSSGIRLGGRGKGIWTGDNSSTACSFFLVFNPNGTITPFAGSGLVDPRQIGRFSANGSVVTSATPAANNVNLLVNTLLANYMALNNNLGQFASTFANHGLGTYQNYVSFNPIV</sequence>
<evidence type="ECO:0008006" key="3">
    <source>
        <dbReference type="Google" id="ProtNLM"/>
    </source>
</evidence>
<feature type="region of interest" description="Disordered" evidence="1">
    <location>
        <begin position="1"/>
        <end position="22"/>
    </location>
</feature>
<organism evidence="2">
    <name type="scientific">hydrothermal vent metagenome</name>
    <dbReference type="NCBI Taxonomy" id="652676"/>
    <lineage>
        <taxon>unclassified sequences</taxon>
        <taxon>metagenomes</taxon>
        <taxon>ecological metagenomes</taxon>
    </lineage>
</organism>
<protein>
    <recommendedName>
        <fullName evidence="3">General secretion pathway protein GspF</fullName>
    </recommendedName>
</protein>